<dbReference type="EMBL" id="SMTG01000002">
    <property type="protein sequence ID" value="TDK33614.1"/>
    <property type="molecule type" value="Genomic_DNA"/>
</dbReference>
<evidence type="ECO:0000256" key="18">
    <source>
        <dbReference type="SAM" id="SignalP"/>
    </source>
</evidence>
<keyword evidence="9" id="KW-0406">Ion transport</keyword>
<evidence type="ECO:0000256" key="16">
    <source>
        <dbReference type="RuleBase" id="RU003357"/>
    </source>
</evidence>
<evidence type="ECO:0000256" key="11">
    <source>
        <dbReference type="ARBA" id="ARBA00023136"/>
    </source>
</evidence>
<dbReference type="InterPro" id="IPR010105">
    <property type="entry name" value="TonB_sidphr_rcpt"/>
</dbReference>
<evidence type="ECO:0000256" key="14">
    <source>
        <dbReference type="PROSITE-ProRule" id="PRU01360"/>
    </source>
</evidence>
<dbReference type="CDD" id="cd01347">
    <property type="entry name" value="ligand_gated_channel"/>
    <property type="match status" value="1"/>
</dbReference>
<dbReference type="InterPro" id="IPR036942">
    <property type="entry name" value="Beta-barrel_TonB_sf"/>
</dbReference>
<sequence>MSRPSPRLPAASALSASIALLLSTPALAQSVSDDARDATELDTVRVTAEAIARQALGTSVITVEDIERRPPANDLSELIRTMPGVNLTGNSSSGQYGNHRQIDLRGMGPENTLILVDGKPVGSRDSIRMGRSGERNTRGDTNWVPAEAVERIEVLRGPAAARYGSGASGGVVNIITKRPTGDLSGSLSLYGQVPQHGAEGGSQRAGVTLSGPLTDALSFRLYGNVNKTEADSLDLNADYLTGTGVTPPAGREGVRNRDVNALLRWDIDAAHVVELEAGTSRQGNIYAGDRAVSLDGTPLTTELANAGAETNRMYRNTGAITHRGTWGDASSRLTVAVEGTNNTRLNEGLAGGPEGTIGNATAWSTSRLRNASIDGEVNLPTRLGATEHVWTFGFEHRDSELEDPYSMSQSGNNGGGIPGLDPTRGGGKADAQTSAVFVEDNIYAGERWIITPGLRFDHHSQFGNNASPSLNVQFALTDDLKLKGGVARAFKAPNLYQSNPNYLYYTMGFGCPDNFPSLGAGCYVQGNADLDPETSLNKEIGIEWAPQSGYHASLTWFHNDYEDKIVAGFVPVGQTPGAPGVTPARIFQWENAPEAVVQGLEGNFNVPLLGDRGDVLKWNNNVTYMIENENTVTGQPLSVIPEYTVNTSLDWQATEALSLLLTGTFYGRQAPATRDINNDDRCDEAGADCASLRQVRGPYNVWGIGARYRITPTVSLGGGVNNLFDKRLFRESNSQYAGAATYNEPGRAYYVSMHIGF</sequence>
<gene>
    <name evidence="21" type="ORF">E2F49_06330</name>
</gene>
<dbReference type="InterPro" id="IPR012910">
    <property type="entry name" value="Plug_dom"/>
</dbReference>
<evidence type="ECO:0000256" key="13">
    <source>
        <dbReference type="ARBA" id="ARBA00023237"/>
    </source>
</evidence>
<organism evidence="21 22">
    <name type="scientific">Luteimonas terrae</name>
    <dbReference type="NCBI Taxonomy" id="1530191"/>
    <lineage>
        <taxon>Bacteria</taxon>
        <taxon>Pseudomonadati</taxon>
        <taxon>Pseudomonadota</taxon>
        <taxon>Gammaproteobacteria</taxon>
        <taxon>Lysobacterales</taxon>
        <taxon>Lysobacteraceae</taxon>
        <taxon>Luteimonas</taxon>
    </lineage>
</organism>
<dbReference type="GO" id="GO:0015344">
    <property type="term" value="F:siderophore uptake transmembrane transporter activity"/>
    <property type="evidence" value="ECO:0007669"/>
    <property type="project" value="TreeGrafter"/>
</dbReference>
<keyword evidence="5" id="KW-0410">Iron transport</keyword>
<dbReference type="Pfam" id="PF07715">
    <property type="entry name" value="Plug"/>
    <property type="match status" value="1"/>
</dbReference>
<comment type="similarity">
    <text evidence="2 14 16">Belongs to the TonB-dependent receptor family.</text>
</comment>
<dbReference type="GO" id="GO:0009279">
    <property type="term" value="C:cell outer membrane"/>
    <property type="evidence" value="ECO:0007669"/>
    <property type="project" value="UniProtKB-SubCell"/>
</dbReference>
<dbReference type="NCBIfam" id="NF010048">
    <property type="entry name" value="PRK13524.1"/>
    <property type="match status" value="1"/>
</dbReference>
<keyword evidence="4 14" id="KW-1134">Transmembrane beta strand</keyword>
<dbReference type="InterPro" id="IPR039426">
    <property type="entry name" value="TonB-dep_rcpt-like"/>
</dbReference>
<evidence type="ECO:0000256" key="9">
    <source>
        <dbReference type="ARBA" id="ARBA00023065"/>
    </source>
</evidence>
<evidence type="ECO:0000259" key="19">
    <source>
        <dbReference type="Pfam" id="PF00593"/>
    </source>
</evidence>
<dbReference type="InterPro" id="IPR037066">
    <property type="entry name" value="Plug_dom_sf"/>
</dbReference>
<comment type="caution">
    <text evidence="21">The sequence shown here is derived from an EMBL/GenBank/DDBJ whole genome shotgun (WGS) entry which is preliminary data.</text>
</comment>
<feature type="region of interest" description="Disordered" evidence="17">
    <location>
        <begin position="402"/>
        <end position="429"/>
    </location>
</feature>
<evidence type="ECO:0000256" key="7">
    <source>
        <dbReference type="ARBA" id="ARBA00022729"/>
    </source>
</evidence>
<dbReference type="PANTHER" id="PTHR30069">
    <property type="entry name" value="TONB-DEPENDENT OUTER MEMBRANE RECEPTOR"/>
    <property type="match status" value="1"/>
</dbReference>
<feature type="domain" description="TonB-dependent receptor plug" evidence="20">
    <location>
        <begin position="58"/>
        <end position="171"/>
    </location>
</feature>
<evidence type="ECO:0000256" key="2">
    <source>
        <dbReference type="ARBA" id="ARBA00009810"/>
    </source>
</evidence>
<comment type="subcellular location">
    <subcellularLocation>
        <location evidence="1 14">Cell outer membrane</location>
        <topology evidence="1 14">Multi-pass membrane protein</topology>
    </subcellularLocation>
</comment>
<dbReference type="AlphaFoldDB" id="A0A4R5UE90"/>
<evidence type="ECO:0000256" key="17">
    <source>
        <dbReference type="SAM" id="MobiDB-lite"/>
    </source>
</evidence>
<evidence type="ECO:0000256" key="4">
    <source>
        <dbReference type="ARBA" id="ARBA00022452"/>
    </source>
</evidence>
<keyword evidence="12 21" id="KW-0675">Receptor</keyword>
<keyword evidence="10 16" id="KW-0798">TonB box</keyword>
<feature type="compositionally biased region" description="Basic and acidic residues" evidence="17">
    <location>
        <begin position="125"/>
        <end position="138"/>
    </location>
</feature>
<dbReference type="PANTHER" id="PTHR30069:SF53">
    <property type="entry name" value="COLICIN I RECEPTOR-RELATED"/>
    <property type="match status" value="1"/>
</dbReference>
<keyword evidence="8" id="KW-0408">Iron</keyword>
<accession>A0A4R5UE90</accession>
<dbReference type="PROSITE" id="PS52016">
    <property type="entry name" value="TONB_DEPENDENT_REC_3"/>
    <property type="match status" value="1"/>
</dbReference>
<feature type="short sequence motif" description="TonB C-terminal box" evidence="15">
    <location>
        <begin position="740"/>
        <end position="757"/>
    </location>
</feature>
<name>A0A4R5UE90_9GAMM</name>
<dbReference type="PROSITE" id="PS01156">
    <property type="entry name" value="TONB_DEPENDENT_REC_2"/>
    <property type="match status" value="1"/>
</dbReference>
<keyword evidence="22" id="KW-1185">Reference proteome</keyword>
<feature type="region of interest" description="Disordered" evidence="17">
    <location>
        <begin position="115"/>
        <end position="140"/>
    </location>
</feature>
<keyword evidence="7 18" id="KW-0732">Signal</keyword>
<reference evidence="21 22" key="1">
    <citation type="submission" date="2019-03" db="EMBL/GenBank/DDBJ databases">
        <title>Luteimonas zhaokaii sp.nov., isolated from the rectal contents of Plateau pika in Yushu, Qinghai Province, China.</title>
        <authorList>
            <person name="Zhang G."/>
        </authorList>
    </citation>
    <scope>NUCLEOTIDE SEQUENCE [LARGE SCALE GENOMIC DNA]</scope>
    <source>
        <strain evidence="21 22">THG-MD21</strain>
    </source>
</reference>
<dbReference type="InterPro" id="IPR010917">
    <property type="entry name" value="TonB_rcpt_CS"/>
</dbReference>
<keyword evidence="13 14" id="KW-0998">Cell outer membrane</keyword>
<dbReference type="OrthoDB" id="9764669at2"/>
<feature type="compositionally biased region" description="Gly residues" evidence="17">
    <location>
        <begin position="412"/>
        <end position="428"/>
    </location>
</feature>
<evidence type="ECO:0000256" key="8">
    <source>
        <dbReference type="ARBA" id="ARBA00023004"/>
    </source>
</evidence>
<dbReference type="Gene3D" id="2.40.170.20">
    <property type="entry name" value="TonB-dependent receptor, beta-barrel domain"/>
    <property type="match status" value="1"/>
</dbReference>
<dbReference type="Proteomes" id="UP000295543">
    <property type="component" value="Unassembled WGS sequence"/>
</dbReference>
<evidence type="ECO:0000313" key="22">
    <source>
        <dbReference type="Proteomes" id="UP000295543"/>
    </source>
</evidence>
<evidence type="ECO:0000256" key="10">
    <source>
        <dbReference type="ARBA" id="ARBA00023077"/>
    </source>
</evidence>
<protein>
    <submittedName>
        <fullName evidence="21">TonB-dependent siderophore receptor</fullName>
    </submittedName>
</protein>
<dbReference type="RefSeq" id="WP_133393042.1">
    <property type="nucleotide sequence ID" value="NZ_SMTG01000002.1"/>
</dbReference>
<dbReference type="GO" id="GO:0038023">
    <property type="term" value="F:signaling receptor activity"/>
    <property type="evidence" value="ECO:0007669"/>
    <property type="project" value="InterPro"/>
</dbReference>
<dbReference type="Pfam" id="PF00593">
    <property type="entry name" value="TonB_dep_Rec_b-barrel"/>
    <property type="match status" value="1"/>
</dbReference>
<dbReference type="Gene3D" id="2.170.130.10">
    <property type="entry name" value="TonB-dependent receptor, plug domain"/>
    <property type="match status" value="1"/>
</dbReference>
<feature type="signal peptide" evidence="18">
    <location>
        <begin position="1"/>
        <end position="28"/>
    </location>
</feature>
<evidence type="ECO:0000256" key="1">
    <source>
        <dbReference type="ARBA" id="ARBA00004571"/>
    </source>
</evidence>
<evidence type="ECO:0000256" key="15">
    <source>
        <dbReference type="PROSITE-ProRule" id="PRU10144"/>
    </source>
</evidence>
<dbReference type="NCBIfam" id="TIGR01783">
    <property type="entry name" value="TonB-siderophor"/>
    <property type="match status" value="1"/>
</dbReference>
<keyword evidence="6 14" id="KW-0812">Transmembrane</keyword>
<feature type="domain" description="TonB-dependent receptor-like beta-barrel" evidence="19">
    <location>
        <begin position="297"/>
        <end position="723"/>
    </location>
</feature>
<evidence type="ECO:0000256" key="3">
    <source>
        <dbReference type="ARBA" id="ARBA00022448"/>
    </source>
</evidence>
<dbReference type="InterPro" id="IPR000531">
    <property type="entry name" value="Beta-barrel_TonB"/>
</dbReference>
<dbReference type="InterPro" id="IPR058134">
    <property type="entry name" value="PirA/FepA/PfeA"/>
</dbReference>
<evidence type="ECO:0000256" key="5">
    <source>
        <dbReference type="ARBA" id="ARBA00022496"/>
    </source>
</evidence>
<dbReference type="GO" id="GO:0044718">
    <property type="term" value="P:siderophore transmembrane transport"/>
    <property type="evidence" value="ECO:0007669"/>
    <property type="project" value="TreeGrafter"/>
</dbReference>
<proteinExistence type="inferred from homology"/>
<feature type="chain" id="PRO_5020785135" evidence="18">
    <location>
        <begin position="29"/>
        <end position="757"/>
    </location>
</feature>
<keyword evidence="11 14" id="KW-0472">Membrane</keyword>
<evidence type="ECO:0000256" key="6">
    <source>
        <dbReference type="ARBA" id="ARBA00022692"/>
    </source>
</evidence>
<dbReference type="SUPFAM" id="SSF56935">
    <property type="entry name" value="Porins"/>
    <property type="match status" value="1"/>
</dbReference>
<evidence type="ECO:0000256" key="12">
    <source>
        <dbReference type="ARBA" id="ARBA00023170"/>
    </source>
</evidence>
<dbReference type="NCBIfam" id="NF010051">
    <property type="entry name" value="PRK13528.1"/>
    <property type="match status" value="1"/>
</dbReference>
<keyword evidence="3 14" id="KW-0813">Transport</keyword>
<evidence type="ECO:0000313" key="21">
    <source>
        <dbReference type="EMBL" id="TDK33614.1"/>
    </source>
</evidence>
<evidence type="ECO:0000259" key="20">
    <source>
        <dbReference type="Pfam" id="PF07715"/>
    </source>
</evidence>